<evidence type="ECO:0000313" key="5">
    <source>
        <dbReference type="Proteomes" id="UP000248116"/>
    </source>
</evidence>
<dbReference type="EMBL" id="PRCW01000008">
    <property type="protein sequence ID" value="PYD49193.1"/>
    <property type="molecule type" value="Genomic_DNA"/>
</dbReference>
<keyword evidence="1" id="KW-1133">Transmembrane helix</keyword>
<name>A0A318QE30_9PROT</name>
<feature type="transmembrane region" description="Helical" evidence="1">
    <location>
        <begin position="28"/>
        <end position="47"/>
    </location>
</feature>
<dbReference type="RefSeq" id="WP_110530085.1">
    <property type="nucleotide sequence ID" value="NZ_JAHRDT010000049.1"/>
</dbReference>
<proteinExistence type="predicted"/>
<reference evidence="2 5" key="2">
    <citation type="submission" date="2018-02" db="EMBL/GenBank/DDBJ databases">
        <authorList>
            <person name="Skraban J."/>
            <person name="Trcek J."/>
        </authorList>
    </citation>
    <scope>NUCLEOTIDE SEQUENCE [LARGE SCALE GENOMIC DNA]</scope>
    <source>
        <strain evidence="2 5">AV446</strain>
    </source>
</reference>
<keyword evidence="1" id="KW-0812">Transmembrane</keyword>
<keyword evidence="5" id="KW-1185">Reference proteome</keyword>
<accession>A0A318QE30</accession>
<organism evidence="3 4">
    <name type="scientific">Novacetimonas pomaceti</name>
    <dbReference type="NCBI Taxonomy" id="2021998"/>
    <lineage>
        <taxon>Bacteria</taxon>
        <taxon>Pseudomonadati</taxon>
        <taxon>Pseudomonadota</taxon>
        <taxon>Alphaproteobacteria</taxon>
        <taxon>Acetobacterales</taxon>
        <taxon>Acetobacteraceae</taxon>
        <taxon>Novacetimonas</taxon>
    </lineage>
</organism>
<dbReference type="EMBL" id="NOXG01000007">
    <property type="protein sequence ID" value="PYD75602.1"/>
    <property type="molecule type" value="Genomic_DNA"/>
</dbReference>
<dbReference type="AlphaFoldDB" id="A0A318QE30"/>
<evidence type="ECO:0000313" key="4">
    <source>
        <dbReference type="Proteomes" id="UP000247609"/>
    </source>
</evidence>
<dbReference type="Proteomes" id="UP000247609">
    <property type="component" value="Unassembled WGS sequence"/>
</dbReference>
<evidence type="ECO:0000313" key="3">
    <source>
        <dbReference type="EMBL" id="PYD75602.1"/>
    </source>
</evidence>
<dbReference type="Pfam" id="PF11752">
    <property type="entry name" value="DUF3309"/>
    <property type="match status" value="1"/>
</dbReference>
<protein>
    <submittedName>
        <fullName evidence="3">DUF3309 domain-containing protein</fullName>
    </submittedName>
</protein>
<reference evidence="3 4" key="1">
    <citation type="submission" date="2017-07" db="EMBL/GenBank/DDBJ databases">
        <title>A draft genome sequence of Komagataeibacter sp. T5K1.</title>
        <authorList>
            <person name="Skraban J."/>
            <person name="Cleenwerck I."/>
            <person name="Vandamme P."/>
            <person name="Trcek J."/>
        </authorList>
    </citation>
    <scope>NUCLEOTIDE SEQUENCE [LARGE SCALE GENOMIC DNA]</scope>
    <source>
        <strain evidence="3 4">T5K1</strain>
    </source>
</reference>
<dbReference type="InterPro" id="IPR021738">
    <property type="entry name" value="DUF3309"/>
</dbReference>
<evidence type="ECO:0000313" key="2">
    <source>
        <dbReference type="EMBL" id="PYD49193.1"/>
    </source>
</evidence>
<evidence type="ECO:0000256" key="1">
    <source>
        <dbReference type="SAM" id="Phobius"/>
    </source>
</evidence>
<gene>
    <name evidence="2" type="ORF">C3920_00750</name>
    <name evidence="3" type="ORF">CFR71_08500</name>
</gene>
<comment type="caution">
    <text evidence="3">The sequence shown here is derived from an EMBL/GenBank/DDBJ whole genome shotgun (WGS) entry which is preliminary data.</text>
</comment>
<dbReference type="Proteomes" id="UP000248116">
    <property type="component" value="Unassembled WGS sequence"/>
</dbReference>
<sequence>MNNILLVVIVILLIGALPTWPYSSGWGYYPSGALGLVVLVLVVLMIMGRI</sequence>
<keyword evidence="1" id="KW-0472">Membrane</keyword>